<dbReference type="GO" id="GO:0019867">
    <property type="term" value="C:outer membrane"/>
    <property type="evidence" value="ECO:0007669"/>
    <property type="project" value="InterPro"/>
</dbReference>
<dbReference type="GO" id="GO:0015920">
    <property type="term" value="P:lipopolysaccharide transport"/>
    <property type="evidence" value="ECO:0007669"/>
    <property type="project" value="TreeGrafter"/>
</dbReference>
<keyword evidence="2" id="KW-0472">Membrane</keyword>
<dbReference type="PANTHER" id="PTHR38098:SF1">
    <property type="entry name" value="LPS-ASSEMBLY LIPOPROTEIN LPTE"/>
    <property type="match status" value="1"/>
</dbReference>
<proteinExistence type="predicted"/>
<dbReference type="Gene3D" id="3.30.160.150">
    <property type="entry name" value="Lipoprotein like domain"/>
    <property type="match status" value="1"/>
</dbReference>
<evidence type="ECO:0000256" key="1">
    <source>
        <dbReference type="ARBA" id="ARBA00022729"/>
    </source>
</evidence>
<dbReference type="PANTHER" id="PTHR38098">
    <property type="entry name" value="LPS-ASSEMBLY LIPOPROTEIN LPTE"/>
    <property type="match status" value="1"/>
</dbReference>
<keyword evidence="1" id="KW-0732">Signal</keyword>
<keyword evidence="7" id="KW-1185">Reference proteome</keyword>
<organism evidence="6 7">
    <name type="scientific">Candidatus Endonucleibacter bathymodioli</name>
    <dbReference type="NCBI Taxonomy" id="539814"/>
    <lineage>
        <taxon>Bacteria</taxon>
        <taxon>Pseudomonadati</taxon>
        <taxon>Pseudomonadota</taxon>
        <taxon>Gammaproteobacteria</taxon>
        <taxon>Oceanospirillales</taxon>
        <taxon>Endozoicomonadaceae</taxon>
        <taxon>Candidatus Endonucleibacter</taxon>
    </lineage>
</organism>
<dbReference type="GO" id="GO:0043165">
    <property type="term" value="P:Gram-negative-bacterium-type cell outer membrane assembly"/>
    <property type="evidence" value="ECO:0007669"/>
    <property type="project" value="InterPro"/>
</dbReference>
<dbReference type="AlphaFoldDB" id="A0AA90NL60"/>
<evidence type="ECO:0000256" key="5">
    <source>
        <dbReference type="ARBA" id="ARBA00023288"/>
    </source>
</evidence>
<keyword evidence="4" id="KW-0998">Cell outer membrane</keyword>
<dbReference type="InterPro" id="IPR007485">
    <property type="entry name" value="LPS_assembly_LptE"/>
</dbReference>
<comment type="caution">
    <text evidence="6">The sequence shown here is derived from an EMBL/GenBank/DDBJ whole genome shotgun (WGS) entry which is preliminary data.</text>
</comment>
<evidence type="ECO:0008006" key="8">
    <source>
        <dbReference type="Google" id="ProtNLM"/>
    </source>
</evidence>
<dbReference type="EMBL" id="JASXSV010000006">
    <property type="protein sequence ID" value="MDP0588640.1"/>
    <property type="molecule type" value="Genomic_DNA"/>
</dbReference>
<keyword evidence="3" id="KW-0564">Palmitate</keyword>
<sequence length="190" mass="21446">MKFCLRLGTSLPLLCVISLFTACGFHLRGKINVNSEIGILAISGSDQIFIRQLAKALSDTGIQIAESAPIRIKIIQLQKSAGERIHGSVGYYQKLLKENILYQIETEDNLPIFSPVEVAVERHVSQDQDLTNAAQSEESITYKELRQDLIFRMVNAVTSISVEKFKEEEIRVRALALEKKRQLQTKDNKE</sequence>
<keyword evidence="5" id="KW-0449">Lipoprotein</keyword>
<dbReference type="PROSITE" id="PS51257">
    <property type="entry name" value="PROKAR_LIPOPROTEIN"/>
    <property type="match status" value="1"/>
</dbReference>
<evidence type="ECO:0000256" key="3">
    <source>
        <dbReference type="ARBA" id="ARBA00023139"/>
    </source>
</evidence>
<reference evidence="6 7" key="1">
    <citation type="journal article" date="2023" name="bioRxiv">
        <title>An intranuclear bacterial parasite of deep-sea mussels expresses apoptosis inhibitors acquired from its host.</title>
        <authorList>
            <person name="Gonzalez Porras M.A."/>
            <person name="Assie A."/>
            <person name="Tietjen M."/>
            <person name="Violette M."/>
            <person name="Kleiner M."/>
            <person name="Gruber-Vodicka H."/>
            <person name="Dubilier N."/>
            <person name="Leisch N."/>
        </authorList>
    </citation>
    <scope>NUCLEOTIDE SEQUENCE [LARGE SCALE GENOMIC DNA]</scope>
    <source>
        <strain evidence="6">IAP13</strain>
    </source>
</reference>
<name>A0AA90NL60_9GAMM</name>
<evidence type="ECO:0000256" key="4">
    <source>
        <dbReference type="ARBA" id="ARBA00023237"/>
    </source>
</evidence>
<evidence type="ECO:0000313" key="7">
    <source>
        <dbReference type="Proteomes" id="UP001178148"/>
    </source>
</evidence>
<evidence type="ECO:0000256" key="2">
    <source>
        <dbReference type="ARBA" id="ARBA00023136"/>
    </source>
</evidence>
<dbReference type="GO" id="GO:0001530">
    <property type="term" value="F:lipopolysaccharide binding"/>
    <property type="evidence" value="ECO:0007669"/>
    <property type="project" value="TreeGrafter"/>
</dbReference>
<gene>
    <name evidence="6" type="ORF">QS748_05365</name>
</gene>
<dbReference type="GO" id="GO:1990351">
    <property type="term" value="C:transporter complex"/>
    <property type="evidence" value="ECO:0007669"/>
    <property type="project" value="TreeGrafter"/>
</dbReference>
<protein>
    <recommendedName>
        <fullName evidence="8">LPS-assembly lipoprotein LptE</fullName>
    </recommendedName>
</protein>
<accession>A0AA90NL60</accession>
<evidence type="ECO:0000313" key="6">
    <source>
        <dbReference type="EMBL" id="MDP0588640.1"/>
    </source>
</evidence>
<dbReference type="Proteomes" id="UP001178148">
    <property type="component" value="Unassembled WGS sequence"/>
</dbReference>